<dbReference type="GO" id="GO:0004527">
    <property type="term" value="F:exonuclease activity"/>
    <property type="evidence" value="ECO:0007669"/>
    <property type="project" value="UniProtKB-KW"/>
</dbReference>
<reference evidence="2 3" key="1">
    <citation type="submission" date="2020-10" db="EMBL/GenBank/DDBJ databases">
        <title>Sequencing the genomes of 1000 actinobacteria strains.</title>
        <authorList>
            <person name="Klenk H.-P."/>
        </authorList>
    </citation>
    <scope>NUCLEOTIDE SEQUENCE [LARGE SCALE GENOMIC DNA]</scope>
    <source>
        <strain evidence="2 3">DSM 41803</strain>
    </source>
</reference>
<dbReference type="RefSeq" id="WP_107082365.1">
    <property type="nucleotide sequence ID" value="NZ_JADBGF010000001.1"/>
</dbReference>
<organism evidence="2 3">
    <name type="scientific">Streptomyces stelliscabiei</name>
    <dbReference type="NCBI Taxonomy" id="146820"/>
    <lineage>
        <taxon>Bacteria</taxon>
        <taxon>Bacillati</taxon>
        <taxon>Actinomycetota</taxon>
        <taxon>Actinomycetes</taxon>
        <taxon>Kitasatosporales</taxon>
        <taxon>Streptomycetaceae</taxon>
        <taxon>Streptomyces</taxon>
    </lineage>
</organism>
<dbReference type="GeneID" id="86833422"/>
<keyword evidence="2" id="KW-0269">Exonuclease</keyword>
<dbReference type="Proteomes" id="UP000629287">
    <property type="component" value="Unassembled WGS sequence"/>
</dbReference>
<keyword evidence="2" id="KW-0540">Nuclease</keyword>
<feature type="region of interest" description="Disordered" evidence="1">
    <location>
        <begin position="63"/>
        <end position="82"/>
    </location>
</feature>
<protein>
    <submittedName>
        <fullName evidence="2">ATP-dependent exoDNAse (Exonuclease V) beta subunit</fullName>
    </submittedName>
</protein>
<sequence>MDDTGRAVPGQIDDGEARLAYVAVTRTRHRLDIGGLSWIDDHPAASLTCTKGPGNWRRAHIRTDASYASPPPLPSAETEEAVIRKRQDISALIPRRSAQLNDSRNRRTSLRRSGSRTS</sequence>
<evidence type="ECO:0000256" key="1">
    <source>
        <dbReference type="SAM" id="MobiDB-lite"/>
    </source>
</evidence>
<keyword evidence="3" id="KW-1185">Reference proteome</keyword>
<keyword evidence="2" id="KW-0378">Hydrolase</keyword>
<dbReference type="AlphaFoldDB" id="A0A8I0PI06"/>
<comment type="caution">
    <text evidence="2">The sequence shown here is derived from an EMBL/GenBank/DDBJ whole genome shotgun (WGS) entry which is preliminary data.</text>
</comment>
<evidence type="ECO:0000313" key="2">
    <source>
        <dbReference type="EMBL" id="MBE1602896.1"/>
    </source>
</evidence>
<evidence type="ECO:0000313" key="3">
    <source>
        <dbReference type="Proteomes" id="UP000629287"/>
    </source>
</evidence>
<dbReference type="EMBL" id="JADBGF010000001">
    <property type="protein sequence ID" value="MBE1602896.1"/>
    <property type="molecule type" value="Genomic_DNA"/>
</dbReference>
<gene>
    <name evidence="2" type="ORF">H4687_009025</name>
</gene>
<accession>A0A8I0PI06</accession>
<feature type="compositionally biased region" description="Basic residues" evidence="1">
    <location>
        <begin position="106"/>
        <end position="118"/>
    </location>
</feature>
<name>A0A8I0PI06_9ACTN</name>
<feature type="region of interest" description="Disordered" evidence="1">
    <location>
        <begin position="88"/>
        <end position="118"/>
    </location>
</feature>
<proteinExistence type="predicted"/>